<dbReference type="Pfam" id="PF13614">
    <property type="entry name" value="AAA_31"/>
    <property type="match status" value="1"/>
</dbReference>
<keyword evidence="3" id="KW-1185">Reference proteome</keyword>
<sequence>MSKIIAFVNQKGGCGKTTSSSLSAKSLADSGKKVLLIDCDPQAGLTSFYLPRTSSPRVGLFELLTTKDKAEKGKHIHDTRTDLFSGTIDIIPSDYRLDKIFATASPYEFDHKLPNDYDYIIIDTPPTVIGISRAAIHIADCIIIPTEIAPQALGPTEYTVQSIQQNKKTPKVVFIGWKDPGKKNGFNATQARIFAETFKPYLVGNLPKNGTTSGFAAEYKKPTEALKKTILNQTLQIINEVTR</sequence>
<name>A0ABX4YDB9_9LEPT</name>
<evidence type="ECO:0000259" key="1">
    <source>
        <dbReference type="Pfam" id="PF13614"/>
    </source>
</evidence>
<dbReference type="CDD" id="cd02042">
    <property type="entry name" value="ParAB_family"/>
    <property type="match status" value="1"/>
</dbReference>
<accession>A0ABX4YDB9</accession>
<evidence type="ECO:0000313" key="2">
    <source>
        <dbReference type="EMBL" id="PNV72130.1"/>
    </source>
</evidence>
<feature type="domain" description="AAA" evidence="1">
    <location>
        <begin position="2"/>
        <end position="168"/>
    </location>
</feature>
<dbReference type="InterPro" id="IPR050678">
    <property type="entry name" value="DNA_Partitioning_ATPase"/>
</dbReference>
<dbReference type="Proteomes" id="UP000094669">
    <property type="component" value="Unassembled WGS sequence"/>
</dbReference>
<dbReference type="PANTHER" id="PTHR13696">
    <property type="entry name" value="P-LOOP CONTAINING NUCLEOSIDE TRIPHOSPHATE HYDROLASE"/>
    <property type="match status" value="1"/>
</dbReference>
<dbReference type="Gene3D" id="3.40.50.300">
    <property type="entry name" value="P-loop containing nucleotide triphosphate hydrolases"/>
    <property type="match status" value="1"/>
</dbReference>
<dbReference type="EMBL" id="MCRM02000035">
    <property type="protein sequence ID" value="PNV72130.1"/>
    <property type="molecule type" value="Genomic_DNA"/>
</dbReference>
<dbReference type="InterPro" id="IPR027417">
    <property type="entry name" value="P-loop_NTPase"/>
</dbReference>
<gene>
    <name evidence="2" type="ORF">BES34_020090</name>
</gene>
<organism evidence="2 3">
    <name type="scientific">Leptospira inadai serovar Lyme</name>
    <dbReference type="NCBI Taxonomy" id="293084"/>
    <lineage>
        <taxon>Bacteria</taxon>
        <taxon>Pseudomonadati</taxon>
        <taxon>Spirochaetota</taxon>
        <taxon>Spirochaetia</taxon>
        <taxon>Leptospirales</taxon>
        <taxon>Leptospiraceae</taxon>
        <taxon>Leptospira</taxon>
    </lineage>
</organism>
<dbReference type="RefSeq" id="WP_010410338.1">
    <property type="nucleotide sequence ID" value="NZ_MCRM02000035.1"/>
</dbReference>
<reference evidence="2" key="1">
    <citation type="submission" date="2018-01" db="EMBL/GenBank/DDBJ databases">
        <title>Genomic characterization of Leptospira inadai serogroup Lyme isolated from captured rat in Brazil and comparative analysis with human reference strain.</title>
        <authorList>
            <person name="Moreno L.Z."/>
            <person name="Loureiro A.P."/>
            <person name="Miraglia F."/>
            <person name="Kremer F.S."/>
            <person name="Eslabao M.R."/>
            <person name="Dellagostin O.A."/>
            <person name="Lilenbaum W."/>
            <person name="Moreno A.M."/>
        </authorList>
    </citation>
    <scope>NUCLEOTIDE SEQUENCE [LARGE SCALE GENOMIC DNA]</scope>
    <source>
        <strain evidence="2">M34/99</strain>
    </source>
</reference>
<dbReference type="InterPro" id="IPR025669">
    <property type="entry name" value="AAA_dom"/>
</dbReference>
<dbReference type="SUPFAM" id="SSF52540">
    <property type="entry name" value="P-loop containing nucleoside triphosphate hydrolases"/>
    <property type="match status" value="1"/>
</dbReference>
<comment type="caution">
    <text evidence="2">The sequence shown here is derived from an EMBL/GenBank/DDBJ whole genome shotgun (WGS) entry which is preliminary data.</text>
</comment>
<evidence type="ECO:0000313" key="3">
    <source>
        <dbReference type="Proteomes" id="UP000094669"/>
    </source>
</evidence>
<dbReference type="PANTHER" id="PTHR13696:SF52">
    <property type="entry name" value="PARA FAMILY PROTEIN CT_582"/>
    <property type="match status" value="1"/>
</dbReference>
<protein>
    <submittedName>
        <fullName evidence="2">Cobalamin biosynthesis protein CobQ</fullName>
    </submittedName>
</protein>
<proteinExistence type="predicted"/>